<evidence type="ECO:0000313" key="2">
    <source>
        <dbReference type="Proteomes" id="UP000618943"/>
    </source>
</evidence>
<dbReference type="Proteomes" id="UP000618943">
    <property type="component" value="Unassembled WGS sequence"/>
</dbReference>
<dbReference type="Pfam" id="PF08970">
    <property type="entry name" value="Sda"/>
    <property type="match status" value="1"/>
</dbReference>
<dbReference type="SUPFAM" id="SSF100985">
    <property type="entry name" value="Sporulation inhibitor Sda"/>
    <property type="match status" value="1"/>
</dbReference>
<dbReference type="InterPro" id="IPR015064">
    <property type="entry name" value="Sda"/>
</dbReference>
<dbReference type="InterPro" id="IPR036916">
    <property type="entry name" value="Sda_sf"/>
</dbReference>
<organism evidence="1 2">
    <name type="scientific">Viridibacillus soli</name>
    <dbReference type="NCBI Taxonomy" id="2798301"/>
    <lineage>
        <taxon>Bacteria</taxon>
        <taxon>Bacillati</taxon>
        <taxon>Bacillota</taxon>
        <taxon>Bacilli</taxon>
        <taxon>Bacillales</taxon>
        <taxon>Caryophanaceae</taxon>
        <taxon>Viridibacillus</taxon>
    </lineage>
</organism>
<gene>
    <name evidence="1" type="ORF">JFL43_07870</name>
</gene>
<dbReference type="Gene3D" id="1.10.287.1100">
    <property type="entry name" value="Sporulation inhibitor A"/>
    <property type="match status" value="1"/>
</dbReference>
<reference evidence="1 2" key="1">
    <citation type="submission" date="2020-12" db="EMBL/GenBank/DDBJ databases">
        <title>YIM B01967 draft genome.</title>
        <authorList>
            <person name="Yan X."/>
        </authorList>
    </citation>
    <scope>NUCLEOTIDE SEQUENCE [LARGE SCALE GENOMIC DNA]</scope>
    <source>
        <strain evidence="1 2">YIM B01967</strain>
    </source>
</reference>
<keyword evidence="2" id="KW-1185">Reference proteome</keyword>
<accession>A0ABS1H5W0</accession>
<keyword evidence="1" id="KW-0649">Protein kinase inhibitor</keyword>
<evidence type="ECO:0000313" key="1">
    <source>
        <dbReference type="EMBL" id="MBK3494775.1"/>
    </source>
</evidence>
<comment type="caution">
    <text evidence="1">The sequence shown here is derived from an EMBL/GenBank/DDBJ whole genome shotgun (WGS) entry which is preliminary data.</text>
</comment>
<dbReference type="EMBL" id="JAEOAH010000007">
    <property type="protein sequence ID" value="MBK3494775.1"/>
    <property type="molecule type" value="Genomic_DNA"/>
</dbReference>
<protein>
    <submittedName>
        <fullName evidence="1">Sporulation histidine kinase inhibitor Sda</fullName>
    </submittedName>
</protein>
<proteinExistence type="predicted"/>
<sequence>MSQLSDDLLIKAYVTATVIELCPDFIHLLENEIMRRSLYLV</sequence>
<dbReference type="RefSeq" id="WP_100794758.1">
    <property type="nucleotide sequence ID" value="NZ_JAEOAH010000007.1"/>
</dbReference>
<name>A0ABS1H5W0_9BACL</name>
<dbReference type="GO" id="GO:0004860">
    <property type="term" value="F:protein kinase inhibitor activity"/>
    <property type="evidence" value="ECO:0007669"/>
    <property type="project" value="UniProtKB-KW"/>
</dbReference>